<dbReference type="Proteomes" id="UP001184614">
    <property type="component" value="Unassembled WGS sequence"/>
</dbReference>
<dbReference type="InterPro" id="IPR013249">
    <property type="entry name" value="RNA_pol_sigma70_r4_t2"/>
</dbReference>
<comment type="caution">
    <text evidence="5">The sequence shown here is derived from an EMBL/GenBank/DDBJ whole genome shotgun (WGS) entry which is preliminary data.</text>
</comment>
<organism evidence="5 6">
    <name type="scientific">Brucella pseudogrignonensis</name>
    <dbReference type="NCBI Taxonomy" id="419475"/>
    <lineage>
        <taxon>Bacteria</taxon>
        <taxon>Pseudomonadati</taxon>
        <taxon>Pseudomonadota</taxon>
        <taxon>Alphaproteobacteria</taxon>
        <taxon>Hyphomicrobiales</taxon>
        <taxon>Brucellaceae</taxon>
        <taxon>Brucella/Ochrobactrum group</taxon>
        <taxon>Brucella</taxon>
    </lineage>
</organism>
<dbReference type="EMBL" id="JAVDQT010000010">
    <property type="protein sequence ID" value="MDR6434351.1"/>
    <property type="molecule type" value="Genomic_DNA"/>
</dbReference>
<evidence type="ECO:0000256" key="2">
    <source>
        <dbReference type="ARBA" id="ARBA00023082"/>
    </source>
</evidence>
<dbReference type="NCBIfam" id="TIGR02937">
    <property type="entry name" value="sigma70-ECF"/>
    <property type="match status" value="1"/>
</dbReference>
<sequence>MSPFNAPDVVQDVFAVLWAKAKAHVTLSPAYLSQATKFAAISRFRSERRRQNFLDGLTEEQYAAPVILPDQIVAAREDLKRLENTIASLPLRTRQIFLLNRMRGCTYEEIAVGLEISYSTVEREMAKAIMACKHSK</sequence>
<dbReference type="PANTHER" id="PTHR43133:SF63">
    <property type="entry name" value="RNA POLYMERASE SIGMA FACTOR FECI-RELATED"/>
    <property type="match status" value="1"/>
</dbReference>
<proteinExistence type="predicted"/>
<dbReference type="SUPFAM" id="SSF88659">
    <property type="entry name" value="Sigma3 and sigma4 domains of RNA polymerase sigma factors"/>
    <property type="match status" value="1"/>
</dbReference>
<evidence type="ECO:0000256" key="1">
    <source>
        <dbReference type="ARBA" id="ARBA00023015"/>
    </source>
</evidence>
<keyword evidence="3" id="KW-0804">Transcription</keyword>
<dbReference type="InterPro" id="IPR039425">
    <property type="entry name" value="RNA_pol_sigma-70-like"/>
</dbReference>
<evidence type="ECO:0000313" key="6">
    <source>
        <dbReference type="Proteomes" id="UP001184614"/>
    </source>
</evidence>
<gene>
    <name evidence="5" type="ORF">J2782_004102</name>
</gene>
<dbReference type="PANTHER" id="PTHR43133">
    <property type="entry name" value="RNA POLYMERASE ECF-TYPE SIGMA FACTO"/>
    <property type="match status" value="1"/>
</dbReference>
<evidence type="ECO:0000313" key="5">
    <source>
        <dbReference type="EMBL" id="MDR6434351.1"/>
    </source>
</evidence>
<keyword evidence="2" id="KW-0731">Sigma factor</keyword>
<accession>A0ABU1MEB6</accession>
<dbReference type="Pfam" id="PF08281">
    <property type="entry name" value="Sigma70_r4_2"/>
    <property type="match status" value="1"/>
</dbReference>
<dbReference type="Gene3D" id="1.10.10.10">
    <property type="entry name" value="Winged helix-like DNA-binding domain superfamily/Winged helix DNA-binding domain"/>
    <property type="match status" value="1"/>
</dbReference>
<dbReference type="InterPro" id="IPR014284">
    <property type="entry name" value="RNA_pol_sigma-70_dom"/>
</dbReference>
<evidence type="ECO:0000259" key="4">
    <source>
        <dbReference type="Pfam" id="PF08281"/>
    </source>
</evidence>
<dbReference type="InterPro" id="IPR013324">
    <property type="entry name" value="RNA_pol_sigma_r3/r4-like"/>
</dbReference>
<feature type="domain" description="RNA polymerase sigma factor 70 region 4 type 2" evidence="4">
    <location>
        <begin position="80"/>
        <end position="132"/>
    </location>
</feature>
<reference evidence="5 6" key="1">
    <citation type="submission" date="2023-07" db="EMBL/GenBank/DDBJ databases">
        <title>Sorghum-associated microbial communities from plants grown in Nebraska, USA.</title>
        <authorList>
            <person name="Schachtman D."/>
        </authorList>
    </citation>
    <scope>NUCLEOTIDE SEQUENCE [LARGE SCALE GENOMIC DNA]</scope>
    <source>
        <strain evidence="5 6">DS1730</strain>
    </source>
</reference>
<name>A0ABU1MEB6_9HYPH</name>
<keyword evidence="6" id="KW-1185">Reference proteome</keyword>
<evidence type="ECO:0000256" key="3">
    <source>
        <dbReference type="ARBA" id="ARBA00023163"/>
    </source>
</evidence>
<dbReference type="InterPro" id="IPR036388">
    <property type="entry name" value="WH-like_DNA-bd_sf"/>
</dbReference>
<protein>
    <submittedName>
        <fullName evidence="5">RNA polymerase sigma-70 factor (ECF subfamily)</fullName>
    </submittedName>
</protein>
<keyword evidence="1" id="KW-0805">Transcription regulation</keyword>